<feature type="transmembrane region" description="Helical" evidence="1">
    <location>
        <begin position="93"/>
        <end position="112"/>
    </location>
</feature>
<keyword evidence="1" id="KW-0812">Transmembrane</keyword>
<evidence type="ECO:0000313" key="3">
    <source>
        <dbReference type="Proteomes" id="UP000257143"/>
    </source>
</evidence>
<gene>
    <name evidence="2" type="ORF">CWR48_19180</name>
</gene>
<dbReference type="OrthoDB" id="2718081at2"/>
<dbReference type="RefSeq" id="WP_115774902.1">
    <property type="nucleotide sequence ID" value="NZ_PIOC01000032.1"/>
</dbReference>
<feature type="transmembrane region" description="Helical" evidence="1">
    <location>
        <begin position="68"/>
        <end position="87"/>
    </location>
</feature>
<dbReference type="AlphaFoldDB" id="A0A3D8PKU4"/>
<accession>A0A3D8PKU4</accession>
<reference evidence="3" key="1">
    <citation type="submission" date="2017-11" db="EMBL/GenBank/DDBJ databases">
        <authorList>
            <person name="Zhu W."/>
        </authorList>
    </citation>
    <scope>NUCLEOTIDE SEQUENCE [LARGE SCALE GENOMIC DNA]</scope>
    <source>
        <strain evidence="3">CAU 1183</strain>
    </source>
</reference>
<dbReference type="Proteomes" id="UP000257143">
    <property type="component" value="Unassembled WGS sequence"/>
</dbReference>
<feature type="transmembrane region" description="Helical" evidence="1">
    <location>
        <begin position="164"/>
        <end position="186"/>
    </location>
</feature>
<feature type="transmembrane region" description="Helical" evidence="1">
    <location>
        <begin position="133"/>
        <end position="152"/>
    </location>
</feature>
<keyword evidence="1" id="KW-1133">Transmembrane helix</keyword>
<protein>
    <submittedName>
        <fullName evidence="2">Uncharacterized protein</fullName>
    </submittedName>
</protein>
<name>A0A3D8PKU4_9BACI</name>
<organism evidence="2 3">
    <name type="scientific">Oceanobacillus arenosus</name>
    <dbReference type="NCBI Taxonomy" id="1229153"/>
    <lineage>
        <taxon>Bacteria</taxon>
        <taxon>Bacillati</taxon>
        <taxon>Bacillota</taxon>
        <taxon>Bacilli</taxon>
        <taxon>Bacillales</taxon>
        <taxon>Bacillaceae</taxon>
        <taxon>Oceanobacillus</taxon>
    </lineage>
</organism>
<keyword evidence="3" id="KW-1185">Reference proteome</keyword>
<evidence type="ECO:0000313" key="2">
    <source>
        <dbReference type="EMBL" id="RDW15848.1"/>
    </source>
</evidence>
<keyword evidence="1" id="KW-0472">Membrane</keyword>
<sequence length="206" mass="23478">MRENRKPIKQTNIINVIIVCIIIAPIMGGITENLKIFIVTMFTIPAVLLLLFILWLKYGHSGIHLNSINVFVMLTMILIYSAIPLFNIVWGTWIGWLTIIVHIITFLIGFINREKLIRNIAGIDENGNKAHRAFLFYYSFGIFVLGVFGYISMQVAIETSGGNVIVFGFMHLIGYYIFAISPVSLINPKRALEMGAISQRHYDEYY</sequence>
<evidence type="ECO:0000256" key="1">
    <source>
        <dbReference type="SAM" id="Phobius"/>
    </source>
</evidence>
<dbReference type="EMBL" id="PIOC01000032">
    <property type="protein sequence ID" value="RDW15848.1"/>
    <property type="molecule type" value="Genomic_DNA"/>
</dbReference>
<feature type="transmembrane region" description="Helical" evidence="1">
    <location>
        <begin position="36"/>
        <end position="56"/>
    </location>
</feature>
<proteinExistence type="predicted"/>
<comment type="caution">
    <text evidence="2">The sequence shown here is derived from an EMBL/GenBank/DDBJ whole genome shotgun (WGS) entry which is preliminary data.</text>
</comment>
<feature type="transmembrane region" description="Helical" evidence="1">
    <location>
        <begin position="12"/>
        <end position="30"/>
    </location>
</feature>